<dbReference type="InterPro" id="IPR036249">
    <property type="entry name" value="Thioredoxin-like_sf"/>
</dbReference>
<keyword evidence="6" id="KW-1133">Transmembrane helix</keyword>
<dbReference type="SUPFAM" id="SSF52833">
    <property type="entry name" value="Thioredoxin-like"/>
    <property type="match status" value="1"/>
</dbReference>
<protein>
    <submittedName>
        <fullName evidence="8">Disulfide interchange protein DsbE</fullName>
    </submittedName>
</protein>
<dbReference type="InterPro" id="IPR013766">
    <property type="entry name" value="Thioredoxin_domain"/>
</dbReference>
<evidence type="ECO:0000256" key="4">
    <source>
        <dbReference type="ARBA" id="ARBA00023157"/>
    </source>
</evidence>
<dbReference type="GO" id="GO:0030288">
    <property type="term" value="C:outer membrane-bounded periplasmic space"/>
    <property type="evidence" value="ECO:0007669"/>
    <property type="project" value="InterPro"/>
</dbReference>
<keyword evidence="9" id="KW-1185">Reference proteome</keyword>
<accession>A0A090AGN2</accession>
<dbReference type="PANTHER" id="PTHR42852">
    <property type="entry name" value="THIOL:DISULFIDE INTERCHANGE PROTEIN DSBE"/>
    <property type="match status" value="1"/>
</dbReference>
<keyword evidence="6" id="KW-0472">Membrane</keyword>
<dbReference type="InterPro" id="IPR004799">
    <property type="entry name" value="Periplasmic_diS_OxRdtase_DsbE"/>
</dbReference>
<comment type="similarity">
    <text evidence="2">Belongs to the thioredoxin family. DsbE subfamily.</text>
</comment>
<evidence type="ECO:0000256" key="3">
    <source>
        <dbReference type="ARBA" id="ARBA00022748"/>
    </source>
</evidence>
<dbReference type="InterPro" id="IPR013740">
    <property type="entry name" value="Redoxin"/>
</dbReference>
<keyword evidence="5" id="KW-0676">Redox-active center</keyword>
<gene>
    <name evidence="8" type="ORF">THII_0075</name>
</gene>
<evidence type="ECO:0000256" key="2">
    <source>
        <dbReference type="ARBA" id="ARBA00007758"/>
    </source>
</evidence>
<feature type="domain" description="Thioredoxin" evidence="7">
    <location>
        <begin position="32"/>
        <end position="173"/>
    </location>
</feature>
<organism evidence="8 9">
    <name type="scientific">Thioploca ingrica</name>
    <dbReference type="NCBI Taxonomy" id="40754"/>
    <lineage>
        <taxon>Bacteria</taxon>
        <taxon>Pseudomonadati</taxon>
        <taxon>Pseudomonadota</taxon>
        <taxon>Gammaproteobacteria</taxon>
        <taxon>Thiotrichales</taxon>
        <taxon>Thiotrichaceae</taxon>
        <taxon>Thioploca</taxon>
    </lineage>
</organism>
<dbReference type="GO" id="GO:0017004">
    <property type="term" value="P:cytochrome complex assembly"/>
    <property type="evidence" value="ECO:0007669"/>
    <property type="project" value="UniProtKB-KW"/>
</dbReference>
<dbReference type="AlphaFoldDB" id="A0A090AGN2"/>
<dbReference type="Gene3D" id="3.40.30.10">
    <property type="entry name" value="Glutaredoxin"/>
    <property type="match status" value="1"/>
</dbReference>
<dbReference type="GO" id="GO:0005886">
    <property type="term" value="C:plasma membrane"/>
    <property type="evidence" value="ECO:0007669"/>
    <property type="project" value="UniProtKB-SubCell"/>
</dbReference>
<feature type="transmembrane region" description="Helical" evidence="6">
    <location>
        <begin position="6"/>
        <end position="24"/>
    </location>
</feature>
<dbReference type="HOGENOM" id="CLU_042529_19_1_6"/>
<dbReference type="PROSITE" id="PS51352">
    <property type="entry name" value="THIOREDOXIN_2"/>
    <property type="match status" value="1"/>
</dbReference>
<comment type="subcellular location">
    <subcellularLocation>
        <location evidence="1">Cell inner membrane</location>
        <topology evidence="1">Single-pass membrane protein</topology>
        <orientation evidence="1">Periplasmic side</orientation>
    </subcellularLocation>
</comment>
<evidence type="ECO:0000256" key="6">
    <source>
        <dbReference type="SAM" id="Phobius"/>
    </source>
</evidence>
<proteinExistence type="inferred from homology"/>
<dbReference type="NCBIfam" id="TIGR00385">
    <property type="entry name" value="dsbE"/>
    <property type="match status" value="1"/>
</dbReference>
<dbReference type="Pfam" id="PF08534">
    <property type="entry name" value="Redoxin"/>
    <property type="match status" value="1"/>
</dbReference>
<dbReference type="OrthoDB" id="9799347at2"/>
<dbReference type="Proteomes" id="UP000031623">
    <property type="component" value="Chromosome"/>
</dbReference>
<dbReference type="PANTHER" id="PTHR42852:SF6">
    <property type="entry name" value="THIOL:DISULFIDE INTERCHANGE PROTEIN DSBE"/>
    <property type="match status" value="1"/>
</dbReference>
<dbReference type="EMBL" id="AP014633">
    <property type="protein sequence ID" value="BAP54372.1"/>
    <property type="molecule type" value="Genomic_DNA"/>
</dbReference>
<dbReference type="CDD" id="cd03010">
    <property type="entry name" value="TlpA_like_DsbE"/>
    <property type="match status" value="1"/>
</dbReference>
<sequence length="175" mass="19688">MLRYLLPLTLFIILAIFLFIGLRLNPRDIGSTRIDKPAPPFALPQLLDNTKTLSQQDFMGKVSLFNVWASWCVSCRYEHPLLMQLAQQGYTIYSLNYKDKLADAKTVLARSGNPYVATAVDDKGQVAIDWGVTGTPETFIIDKQGIVRYKQTGPLTTELWEQEILPLIKKLAAGK</sequence>
<keyword evidence="3" id="KW-0201">Cytochrome c-type biogenesis</keyword>
<keyword evidence="4" id="KW-1015">Disulfide bond</keyword>
<evidence type="ECO:0000256" key="1">
    <source>
        <dbReference type="ARBA" id="ARBA00004383"/>
    </source>
</evidence>
<name>A0A090AGN2_9GAMM</name>
<evidence type="ECO:0000259" key="7">
    <source>
        <dbReference type="PROSITE" id="PS51352"/>
    </source>
</evidence>
<evidence type="ECO:0000313" key="9">
    <source>
        <dbReference type="Proteomes" id="UP000031623"/>
    </source>
</evidence>
<evidence type="ECO:0000313" key="8">
    <source>
        <dbReference type="EMBL" id="BAP54372.1"/>
    </source>
</evidence>
<evidence type="ECO:0000256" key="5">
    <source>
        <dbReference type="ARBA" id="ARBA00023284"/>
    </source>
</evidence>
<dbReference type="GO" id="GO:0015036">
    <property type="term" value="F:disulfide oxidoreductase activity"/>
    <property type="evidence" value="ECO:0007669"/>
    <property type="project" value="InterPro"/>
</dbReference>
<dbReference type="KEGG" id="tig:THII_0075"/>
<reference evidence="8 9" key="1">
    <citation type="journal article" date="2014" name="ISME J.">
        <title>Ecophysiology of Thioploca ingrica as revealed by the complete genome sequence supplemented with proteomic evidence.</title>
        <authorList>
            <person name="Kojima H."/>
            <person name="Ogura Y."/>
            <person name="Yamamoto N."/>
            <person name="Togashi T."/>
            <person name="Mori H."/>
            <person name="Watanabe T."/>
            <person name="Nemoto F."/>
            <person name="Kurokawa K."/>
            <person name="Hayashi T."/>
            <person name="Fukui M."/>
        </authorList>
    </citation>
    <scope>NUCLEOTIDE SEQUENCE [LARGE SCALE GENOMIC DNA]</scope>
</reference>
<keyword evidence="6" id="KW-0812">Transmembrane</keyword>
<dbReference type="InterPro" id="IPR050553">
    <property type="entry name" value="Thioredoxin_ResA/DsbE_sf"/>
</dbReference>
<dbReference type="STRING" id="40754.THII_0075"/>